<proteinExistence type="predicted"/>
<name>A0A6G4ZW33_RHIMP</name>
<protein>
    <submittedName>
        <fullName evidence="1">Putative microplusin</fullName>
    </submittedName>
</protein>
<evidence type="ECO:0000313" key="1">
    <source>
        <dbReference type="EMBL" id="NIE42729.1"/>
    </source>
</evidence>
<organism evidence="1">
    <name type="scientific">Rhipicephalus microplus</name>
    <name type="common">Cattle tick</name>
    <name type="synonym">Boophilus microplus</name>
    <dbReference type="NCBI Taxonomy" id="6941"/>
    <lineage>
        <taxon>Eukaryota</taxon>
        <taxon>Metazoa</taxon>
        <taxon>Ecdysozoa</taxon>
        <taxon>Arthropoda</taxon>
        <taxon>Chelicerata</taxon>
        <taxon>Arachnida</taxon>
        <taxon>Acari</taxon>
        <taxon>Parasitiformes</taxon>
        <taxon>Ixodida</taxon>
        <taxon>Ixodoidea</taxon>
        <taxon>Ixodidae</taxon>
        <taxon>Rhipicephalinae</taxon>
        <taxon>Rhipicephalus</taxon>
        <taxon>Boophilus</taxon>
    </lineage>
</organism>
<dbReference type="VEuPathDB" id="VectorBase:LOC119172422"/>
<dbReference type="AlphaFoldDB" id="A0A6G4ZW33"/>
<dbReference type="Gene3D" id="1.10.150.440">
    <property type="match status" value="1"/>
</dbReference>
<sequence>MKPVLAICFLRGHLRDCVFGPLISNFAGKPYWQLVKELNCITSRISRRTLQAFSHAVWELHCPNYACAIRRMCSYNDLEGAMSYFFNWFQIQHFHRVAHFCSRRTQEVWWPKWWQSTFPSYGERRMFL</sequence>
<dbReference type="OrthoDB" id="6486925at2759"/>
<dbReference type="EMBL" id="GIKN01000456">
    <property type="protein sequence ID" value="NIE42729.1"/>
    <property type="molecule type" value="Transcribed_RNA"/>
</dbReference>
<accession>A0A6G4ZW33</accession>
<reference evidence="1" key="1">
    <citation type="submission" date="2020-03" db="EMBL/GenBank/DDBJ databases">
        <title>A transcriptome and proteome of the tick Rhipicephalus microplus shaped by the genetic composition of its hosts and developmental stage.</title>
        <authorList>
            <person name="Garcia G.R."/>
            <person name="Ribeiro J.M.C."/>
            <person name="Maruyama S.R."/>
            <person name="Gardinasse L.G."/>
            <person name="Nelson K."/>
            <person name="Ferreira B.R."/>
            <person name="Andrade T.G."/>
            <person name="Santos I.K.F.M."/>
        </authorList>
    </citation>
    <scope>NUCLEOTIDE SEQUENCE</scope>
    <source>
        <strain evidence="1">NSGR</strain>
        <tissue evidence="1">Salivary glands</tissue>
    </source>
</reference>